<dbReference type="EMBL" id="ASGP02000008">
    <property type="protein sequence ID" value="KAH9493436.1"/>
    <property type="molecule type" value="Genomic_DNA"/>
</dbReference>
<sequence length="112" mass="13343">MKDYHTPPPPPPQTLEFHAMEWRIHWLTFYFFLMCIDGSVDVSQYMGRRSLQFYLSISGCPSYNDNDNRFRCTNVEFQNEIVCRYDPYDVDDDSSIHVLHCGSNLYKNDEEK</sequence>
<reference evidence="1" key="2">
    <citation type="journal article" date="2022" name="Res Sq">
        <title>Comparative Genomics Reveals Insights into the Divergent Evolution of Astigmatic Mites and Household Pest Adaptations.</title>
        <authorList>
            <person name="Xiong Q."/>
            <person name="Wan A.T.-Y."/>
            <person name="Liu X.-Y."/>
            <person name="Fung C.S.-H."/>
            <person name="Xiao X."/>
            <person name="Malainual N."/>
            <person name="Hou J."/>
            <person name="Wang L."/>
            <person name="Wang M."/>
            <person name="Yang K."/>
            <person name="Cui Y."/>
            <person name="Leung E."/>
            <person name="Nong W."/>
            <person name="Shin S.-K."/>
            <person name="Au S."/>
            <person name="Jeong K.Y."/>
            <person name="Chew F.T."/>
            <person name="Hui J."/>
            <person name="Leung T.F."/>
            <person name="Tungtrongchitr A."/>
            <person name="Zhong N."/>
            <person name="Liu Z."/>
            <person name="Tsui S."/>
        </authorList>
    </citation>
    <scope>NUCLEOTIDE SEQUENCE</scope>
    <source>
        <strain evidence="1">Derf</strain>
        <tissue evidence="1">Whole organism</tissue>
    </source>
</reference>
<proteinExistence type="predicted"/>
<reference evidence="1" key="1">
    <citation type="submission" date="2013-05" db="EMBL/GenBank/DDBJ databases">
        <authorList>
            <person name="Yim A.K.Y."/>
            <person name="Chan T.F."/>
            <person name="Ji K.M."/>
            <person name="Liu X.Y."/>
            <person name="Zhou J.W."/>
            <person name="Li R.Q."/>
            <person name="Yang K.Y."/>
            <person name="Li J."/>
            <person name="Li M."/>
            <person name="Law P.T.W."/>
            <person name="Wu Y.L."/>
            <person name="Cai Z.L."/>
            <person name="Qin H."/>
            <person name="Bao Y."/>
            <person name="Leung R.K.K."/>
            <person name="Ng P.K.S."/>
            <person name="Zou J."/>
            <person name="Zhong X.J."/>
            <person name="Ran P.X."/>
            <person name="Zhong N.S."/>
            <person name="Liu Z.G."/>
            <person name="Tsui S.K.W."/>
        </authorList>
    </citation>
    <scope>NUCLEOTIDE SEQUENCE</scope>
    <source>
        <strain evidence="1">Derf</strain>
        <tissue evidence="1">Whole organism</tissue>
    </source>
</reference>
<accession>A0A922KTU4</accession>
<evidence type="ECO:0000313" key="2">
    <source>
        <dbReference type="Proteomes" id="UP000790347"/>
    </source>
</evidence>
<name>A0A922KTU4_DERFA</name>
<organism evidence="1 2">
    <name type="scientific">Dermatophagoides farinae</name>
    <name type="common">American house dust mite</name>
    <dbReference type="NCBI Taxonomy" id="6954"/>
    <lineage>
        <taxon>Eukaryota</taxon>
        <taxon>Metazoa</taxon>
        <taxon>Ecdysozoa</taxon>
        <taxon>Arthropoda</taxon>
        <taxon>Chelicerata</taxon>
        <taxon>Arachnida</taxon>
        <taxon>Acari</taxon>
        <taxon>Acariformes</taxon>
        <taxon>Sarcoptiformes</taxon>
        <taxon>Astigmata</taxon>
        <taxon>Psoroptidia</taxon>
        <taxon>Analgoidea</taxon>
        <taxon>Pyroglyphidae</taxon>
        <taxon>Dermatophagoidinae</taxon>
        <taxon>Dermatophagoides</taxon>
    </lineage>
</organism>
<evidence type="ECO:0000313" key="1">
    <source>
        <dbReference type="EMBL" id="KAH9493436.1"/>
    </source>
</evidence>
<keyword evidence="2" id="KW-1185">Reference proteome</keyword>
<dbReference type="Proteomes" id="UP000790347">
    <property type="component" value="Unassembled WGS sequence"/>
</dbReference>
<dbReference type="AlphaFoldDB" id="A0A922KTU4"/>
<protein>
    <submittedName>
        <fullName evidence="1">Uncharacterized protein</fullName>
    </submittedName>
</protein>
<comment type="caution">
    <text evidence="1">The sequence shown here is derived from an EMBL/GenBank/DDBJ whole genome shotgun (WGS) entry which is preliminary data.</text>
</comment>
<gene>
    <name evidence="1" type="ORF">DERF_014183</name>
</gene>